<dbReference type="InterPro" id="IPR024726">
    <property type="entry name" value="FhuF_C"/>
</dbReference>
<dbReference type="EMBL" id="PGEZ01000001">
    <property type="protein sequence ID" value="PJJ58084.1"/>
    <property type="molecule type" value="Genomic_DNA"/>
</dbReference>
<protein>
    <submittedName>
        <fullName evidence="2">FhuF-like iron-sulfur protein</fullName>
    </submittedName>
</protein>
<organism evidence="2 3">
    <name type="scientific">Mumia flava</name>
    <dbReference type="NCBI Taxonomy" id="1348852"/>
    <lineage>
        <taxon>Bacteria</taxon>
        <taxon>Bacillati</taxon>
        <taxon>Actinomycetota</taxon>
        <taxon>Actinomycetes</taxon>
        <taxon>Propionibacteriales</taxon>
        <taxon>Nocardioidaceae</taxon>
        <taxon>Mumia</taxon>
    </lineage>
</organism>
<proteinExistence type="predicted"/>
<accession>A0A0B2BVB7</accession>
<reference evidence="2 3" key="1">
    <citation type="submission" date="2017-11" db="EMBL/GenBank/DDBJ databases">
        <title>Genomic Encyclopedia of Archaeal and Bacterial Type Strains, Phase II (KMG-II): From Individual Species to Whole Genera.</title>
        <authorList>
            <person name="Goeker M."/>
        </authorList>
    </citation>
    <scope>NUCLEOTIDE SEQUENCE [LARGE SCALE GENOMIC DNA]</scope>
    <source>
        <strain evidence="2 3">DSM 27763</strain>
    </source>
</reference>
<dbReference type="GO" id="GO:0051537">
    <property type="term" value="F:2 iron, 2 sulfur cluster binding"/>
    <property type="evidence" value="ECO:0007669"/>
    <property type="project" value="InterPro"/>
</dbReference>
<keyword evidence="3" id="KW-1185">Reference proteome</keyword>
<dbReference type="Proteomes" id="UP000230842">
    <property type="component" value="Unassembled WGS sequence"/>
</dbReference>
<dbReference type="Pfam" id="PF11575">
    <property type="entry name" value="FhuF_C"/>
    <property type="match status" value="1"/>
</dbReference>
<gene>
    <name evidence="2" type="ORF">CLV56_2329</name>
</gene>
<evidence type="ECO:0000259" key="1">
    <source>
        <dbReference type="Pfam" id="PF11575"/>
    </source>
</evidence>
<feature type="domain" description="Ferric siderophore reductase C-terminal" evidence="1">
    <location>
        <begin position="210"/>
        <end position="230"/>
    </location>
</feature>
<comment type="caution">
    <text evidence="2">The sequence shown here is derived from an EMBL/GenBank/DDBJ whole genome shotgun (WGS) entry which is preliminary data.</text>
</comment>
<evidence type="ECO:0000313" key="3">
    <source>
        <dbReference type="Proteomes" id="UP000230842"/>
    </source>
</evidence>
<dbReference type="OrthoDB" id="3290158at2"/>
<evidence type="ECO:0000313" key="2">
    <source>
        <dbReference type="EMBL" id="PJJ58084.1"/>
    </source>
</evidence>
<name>A0A0B2BVB7_9ACTN</name>
<dbReference type="RefSeq" id="WP_039339951.1">
    <property type="nucleotide sequence ID" value="NZ_PGEZ01000001.1"/>
</dbReference>
<sequence length="234" mass="24333">MSDPYAAVSALGPYFALASAPEPTAPSGIWRPLSDLLRDDGFDDRVAYTRAYLAGVARSDVEVRVAASTMSLGLFARLLSPGLGAAALGVALPPLLPDSTLTRTFETGPWPLAATASTSPKVAADDPVPALSDTLAGTVAPIVERLAERYAVSRTVLRGNAASALFGAVAALRATRPDLVDRAHQVARTLLQSADLLNGTGEVTASGFVRRSCCLYYRIPGGGYCGDCVLVPRT</sequence>
<dbReference type="AlphaFoldDB" id="A0A0B2BVB7"/>